<evidence type="ECO:0000256" key="2">
    <source>
        <dbReference type="ARBA" id="ARBA00006671"/>
    </source>
</evidence>
<dbReference type="EMBL" id="JASGBI010000001">
    <property type="protein sequence ID" value="MDI9239885.1"/>
    <property type="molecule type" value="Genomic_DNA"/>
</dbReference>
<evidence type="ECO:0000256" key="4">
    <source>
        <dbReference type="ARBA" id="ARBA00023263"/>
    </source>
</evidence>
<keyword evidence="4" id="KW-0281">Fimbrium</keyword>
<feature type="chain" id="PRO_5045410056" evidence="5">
    <location>
        <begin position="25"/>
        <end position="191"/>
    </location>
</feature>
<feature type="signal peptide" evidence="5">
    <location>
        <begin position="1"/>
        <end position="24"/>
    </location>
</feature>
<dbReference type="InterPro" id="IPR036937">
    <property type="entry name" value="Adhesion_dom_fimbrial_sf"/>
</dbReference>
<comment type="caution">
    <text evidence="7">The sequence shown here is derived from an EMBL/GenBank/DDBJ whole genome shotgun (WGS) entry which is preliminary data.</text>
</comment>
<feature type="domain" description="Fimbrial-type adhesion" evidence="6">
    <location>
        <begin position="27"/>
        <end position="190"/>
    </location>
</feature>
<gene>
    <name evidence="7" type="ORF">QLQ15_13315</name>
</gene>
<organism evidence="7 8">
    <name type="scientific">Lysobacter stagni</name>
    <dbReference type="NCBI Taxonomy" id="3045172"/>
    <lineage>
        <taxon>Bacteria</taxon>
        <taxon>Pseudomonadati</taxon>
        <taxon>Pseudomonadota</taxon>
        <taxon>Gammaproteobacteria</taxon>
        <taxon>Lysobacterales</taxon>
        <taxon>Lysobacteraceae</taxon>
        <taxon>Lysobacter</taxon>
    </lineage>
</organism>
<dbReference type="SUPFAM" id="SSF49401">
    <property type="entry name" value="Bacterial adhesins"/>
    <property type="match status" value="1"/>
</dbReference>
<dbReference type="RefSeq" id="WP_283213249.1">
    <property type="nucleotide sequence ID" value="NZ_JASGBI010000001.1"/>
</dbReference>
<dbReference type="InterPro" id="IPR050263">
    <property type="entry name" value="Bact_Fimbrial_Adh_Pro"/>
</dbReference>
<evidence type="ECO:0000259" key="6">
    <source>
        <dbReference type="Pfam" id="PF00419"/>
    </source>
</evidence>
<evidence type="ECO:0000256" key="5">
    <source>
        <dbReference type="SAM" id="SignalP"/>
    </source>
</evidence>
<dbReference type="Proteomes" id="UP001321580">
    <property type="component" value="Unassembled WGS sequence"/>
</dbReference>
<keyword evidence="3 5" id="KW-0732">Signal</keyword>
<dbReference type="PANTHER" id="PTHR33420:SF3">
    <property type="entry name" value="FIMBRIAL SUBUNIT ELFA"/>
    <property type="match status" value="1"/>
</dbReference>
<keyword evidence="8" id="KW-1185">Reference proteome</keyword>
<evidence type="ECO:0000256" key="3">
    <source>
        <dbReference type="ARBA" id="ARBA00022729"/>
    </source>
</evidence>
<comment type="similarity">
    <text evidence="2">Belongs to the fimbrial protein family.</text>
</comment>
<dbReference type="PANTHER" id="PTHR33420">
    <property type="entry name" value="FIMBRIAL SUBUNIT ELFA-RELATED"/>
    <property type="match status" value="1"/>
</dbReference>
<dbReference type="InterPro" id="IPR000259">
    <property type="entry name" value="Adhesion_dom_fimbrial"/>
</dbReference>
<dbReference type="Pfam" id="PF00419">
    <property type="entry name" value="Fimbrial"/>
    <property type="match status" value="1"/>
</dbReference>
<name>A0ABT6XJE7_9GAMM</name>
<reference evidence="7 8" key="1">
    <citation type="submission" date="2023-05" db="EMBL/GenBank/DDBJ databases">
        <title>Lysobacter sp. strain LF1 Genome sequencing and assembly.</title>
        <authorList>
            <person name="Jung Y."/>
        </authorList>
    </citation>
    <scope>NUCLEOTIDE SEQUENCE [LARGE SCALE GENOMIC DNA]</scope>
    <source>
        <strain evidence="7 8">LF1</strain>
    </source>
</reference>
<evidence type="ECO:0000256" key="1">
    <source>
        <dbReference type="ARBA" id="ARBA00004561"/>
    </source>
</evidence>
<protein>
    <submittedName>
        <fullName evidence="7">Fimbrial protein</fullName>
    </submittedName>
</protein>
<accession>A0ABT6XJE7</accession>
<proteinExistence type="inferred from homology"/>
<dbReference type="Gene3D" id="2.60.40.1090">
    <property type="entry name" value="Fimbrial-type adhesion domain"/>
    <property type="match status" value="1"/>
</dbReference>
<sequence>MKAKAAALTSVLTVATLGMASASAAEINFTGEVLDVTCNVVGGAGTNGGATGDFTVALEAVSKADLSIAGATAGDHGFSIQIGGAPGTPDSCEAMNGKTAKMQWSTTQASIDAANNVLRNTGTAQNVGIELVNGLAGTPINLSNPNDSANPGATVSAGTATLNYVARYKAIGAAAVEGDVQSTLEYVVTYN</sequence>
<dbReference type="InterPro" id="IPR008966">
    <property type="entry name" value="Adhesion_dom_sf"/>
</dbReference>
<evidence type="ECO:0000313" key="8">
    <source>
        <dbReference type="Proteomes" id="UP001321580"/>
    </source>
</evidence>
<evidence type="ECO:0000313" key="7">
    <source>
        <dbReference type="EMBL" id="MDI9239885.1"/>
    </source>
</evidence>
<comment type="subcellular location">
    <subcellularLocation>
        <location evidence="1">Fimbrium</location>
    </subcellularLocation>
</comment>